<reference evidence="9" key="1">
    <citation type="submission" date="2021-01" db="UniProtKB">
        <authorList>
            <consortium name="EnsemblMetazoa"/>
        </authorList>
    </citation>
    <scope>IDENTIFICATION</scope>
</reference>
<sequence length="1945" mass="220108">MRTFVLPFLGVGFILTVVEGDLPSVRITCSDHEHGVDPPLFVQTVLNEVHFRCASGFELVGQRISTCVSTGWDHELPSCRELPKTTLKMKCPYDHRTWSLENLDNIASWISNNEDNVLILDRKFTDGTIQSQRLASAMLERMNDPFYRFFGKMATYDKAILDREGVVRRFKDSAEFRRLAKKMRENDPNFDQEMPLDADEDDEVLKRYYGLHYLDVLSDRILPYAESVSALATVRPFLSEVEKEVTADTAPSALNVEETSHPESNISETNDEAAFYEMVANDVIQDILIQQKKEEIEPQVKESAQSSYESQTDLDKSDDLIEPDDLDKSKDSAEKVDIGGPEEEHKEEEPSSRKKKRERGESELLLPTRSRFKDYFDRDLTQVLDGTKAELQEVNLRNSYFSHLVTVIKHIIKFNIPKRDWPEFLQRFEYQQLTAFLERNGDRIDTPPAFLSCPKPWDIGFEMIRHGRPVLDRTGQRITIECDAGYILRGPADIYCEGGKWITRKNRMPICEDARGPTPVFDCEDPSPNFIRNGRLIQRPGLPTGRILIKCNPGYTLKGDSQMLCDRGRWIPIAGRMPTCENDPKLVDPCMDNPPNAPVHGAVTEPHRLTNQDRTVVVRFMCNEGFGLHGIDYSKCESGTWSPLAPVCVADGKNEIPHNDQMPQAPSRCPSLRIPGGRVHYYEEAMPNYARLTCAPGYRLNGHMKIICTEGGAWSQPLPSCISSENDLEHLTTCKPIHAPPNVEVDYITATAVRFRCRPGYRIVGKYQTTCYRGRWLDEAPRCLADVIGGCNIEEPVLGQNMVVFAYSDGRWFSCDDGFEMVGNLSVQLCRDGRWDAEPVCVASPGSLPHDSKPSRIFPTPHCPLPPRADGVIMIPRNDKVYYRCQPGEQLVGRDFTECVGGRWLNPQAPQCFRITPQTSMIPPTQRSTYAPFRRCTPQHIRGGDAYLYSQGRVIYYQCYADYIIRGASMLQCENSRWSQPEPLCAPPDGLKWPSMNGEIIYESENCTAPTTVANSHMTVRDRGRRITYTCQHHLHSETERVCPAHTNMWTGPLPDCSLKGVCEPQEIENGRFYQYSDDVGYIQCNHGFVIENASNEQRNQQTYCRQDIGVWDFGVRPPRCVPDQRVDTRPDPTFIESQLGDPSNTRFQIDECPPPQVSSKYTWYIQGPGKVITLGCKSRTSKRSVGALICEGDKWLHNVGASACNGQDVPAACSMGGRVIENGGFFVYDENHYVFQCNIGFNLEGSSMAVCPGYRPTYPKAIFVLNDDFVLPRCVPTSTDSRRDLWESTVDGLDPHFEGRQCHWPKQLANAKSTEYFIMEGGRRVAFRCSGSKNSVRCENGQWRGDDLSCLERQYQQIGCDDRLPNEPLQGTYFQYQDGQSTTRMFYFQCNTGYILRGQAILPCSDSTTPRGREPDCVLDPDPFSSALVKVKNPQPFTVIQCGVPPHRIEGGHIVVQDSGERVLIHCRPGYVIEGHPVSSMAVSCSRLNERWSANWPKCVQRGEWMSMARYDPFGRPLPQALTGEKAANQNQRLREQFLGHVQQMRDYRLRNLQTLNSQGMQAGPLPPLRLPVLPGLPSEITETLGRDYPGLYEQAQLTLDRTSRRRDRRKIHNDELDAADPPIKIPESLKQFEKDIVENRLSQQDVDTLEWLPDTKLRLKFIEDRRIGNHKSKDDPIQSQKFLSQVLSTKPNSTLLTDSLAEDVETLPLTLPFKAVASAPRPIKFTATEDGHKPVNKTQEAESSASFTGYSNEFTPSTAETDLVKSTTPTSKEVSDKNIAAEISDPMKWTMDLMGGENAINVIEQYLDARNNDLGNKSENTSNGTIATDGVVEDNMDNELTIRPVKEMKESKIKSDKKAKKGYDTSCALLDNKAPDIENGFILSYELINGTDSQMLRVTYRCDPEYRFRYDHTSSLLCRLGQWRGDVPECIPDEDDNDGQEED</sequence>
<dbReference type="SMART" id="SM00032">
    <property type="entry name" value="CCP"/>
    <property type="match status" value="15"/>
</dbReference>
<dbReference type="InterPro" id="IPR000436">
    <property type="entry name" value="Sushi_SCR_CCP_dom"/>
</dbReference>
<feature type="disulfide bond" evidence="5">
    <location>
        <begin position="1443"/>
        <end position="1486"/>
    </location>
</feature>
<feature type="domain" description="Sushi" evidence="8">
    <location>
        <begin position="27"/>
        <end position="81"/>
    </location>
</feature>
<feature type="domain" description="Sushi" evidence="8">
    <location>
        <begin position="667"/>
        <end position="723"/>
    </location>
</feature>
<keyword evidence="4" id="KW-0325">Glycoprotein</keyword>
<keyword evidence="1 5" id="KW-0768">Sushi</keyword>
<feature type="signal peptide" evidence="7">
    <location>
        <begin position="1"/>
        <end position="20"/>
    </location>
</feature>
<feature type="domain" description="Sushi" evidence="8">
    <location>
        <begin position="934"/>
        <end position="987"/>
    </location>
</feature>
<evidence type="ECO:0000256" key="5">
    <source>
        <dbReference type="PROSITE-ProRule" id="PRU00302"/>
    </source>
</evidence>
<feature type="compositionally biased region" description="Polar residues" evidence="6">
    <location>
        <begin position="302"/>
        <end position="311"/>
    </location>
</feature>
<evidence type="ECO:0000313" key="10">
    <source>
        <dbReference type="Proteomes" id="UP000594260"/>
    </source>
</evidence>
<feature type="domain" description="Sushi" evidence="8">
    <location>
        <begin position="521"/>
        <end position="582"/>
    </location>
</feature>
<feature type="disulfide bond" evidence="5">
    <location>
        <begin position="885"/>
        <end position="912"/>
    </location>
</feature>
<name>A0A7M7JGA1_VARDE</name>
<dbReference type="CDD" id="cd00033">
    <property type="entry name" value="CCP"/>
    <property type="match status" value="9"/>
</dbReference>
<feature type="region of interest" description="Disordered" evidence="6">
    <location>
        <begin position="1729"/>
        <end position="1756"/>
    </location>
</feature>
<feature type="domain" description="Sushi" evidence="8">
    <location>
        <begin position="861"/>
        <end position="914"/>
    </location>
</feature>
<feature type="domain" description="Sushi" evidence="8">
    <location>
        <begin position="1441"/>
        <end position="1502"/>
    </location>
</feature>
<dbReference type="KEGG" id="vde:111246406"/>
<evidence type="ECO:0000256" key="4">
    <source>
        <dbReference type="ARBA" id="ARBA00023180"/>
    </source>
</evidence>
<dbReference type="Gene3D" id="2.10.70.10">
    <property type="entry name" value="Complement Module, domain 1"/>
    <property type="match status" value="11"/>
</dbReference>
<dbReference type="Pfam" id="PF00084">
    <property type="entry name" value="Sushi"/>
    <property type="match status" value="6"/>
</dbReference>
<evidence type="ECO:0000256" key="1">
    <source>
        <dbReference type="ARBA" id="ARBA00022659"/>
    </source>
</evidence>
<dbReference type="PROSITE" id="PS50923">
    <property type="entry name" value="SUSHI"/>
    <property type="match status" value="12"/>
</dbReference>
<keyword evidence="3 5" id="KW-1015">Disulfide bond</keyword>
<dbReference type="PANTHER" id="PTHR19325">
    <property type="entry name" value="COMPLEMENT COMPONENT-RELATED SUSHI DOMAIN-CONTAINING"/>
    <property type="match status" value="1"/>
</dbReference>
<evidence type="ECO:0000256" key="3">
    <source>
        <dbReference type="ARBA" id="ARBA00023157"/>
    </source>
</evidence>
<feature type="chain" id="PRO_5029714619" description="Sushi domain-containing protein" evidence="7">
    <location>
        <begin position="21"/>
        <end position="1945"/>
    </location>
</feature>
<dbReference type="InterPro" id="IPR050350">
    <property type="entry name" value="Compl-Cell_Adhes-Reg"/>
</dbReference>
<feature type="compositionally biased region" description="Polar residues" evidence="6">
    <location>
        <begin position="1738"/>
        <end position="1756"/>
    </location>
</feature>
<feature type="region of interest" description="Disordered" evidence="6">
    <location>
        <begin position="296"/>
        <end position="361"/>
    </location>
</feature>
<evidence type="ECO:0000256" key="6">
    <source>
        <dbReference type="SAM" id="MobiDB-lite"/>
    </source>
</evidence>
<comment type="caution">
    <text evidence="5">Lacks conserved residue(s) required for the propagation of feature annotation.</text>
</comment>
<dbReference type="GeneID" id="111246406"/>
<feature type="domain" description="Sushi" evidence="8">
    <location>
        <begin position="1867"/>
        <end position="1934"/>
    </location>
</feature>
<feature type="domain" description="Sushi" evidence="8">
    <location>
        <begin position="1005"/>
        <end position="1059"/>
    </location>
</feature>
<feature type="disulfide bond" evidence="5">
    <location>
        <begin position="694"/>
        <end position="721"/>
    </location>
</feature>
<dbReference type="SUPFAM" id="SSF57535">
    <property type="entry name" value="Complement control module/SCR domain"/>
    <property type="match status" value="11"/>
</dbReference>
<feature type="domain" description="Sushi" evidence="8">
    <location>
        <begin position="732"/>
        <end position="785"/>
    </location>
</feature>
<dbReference type="InterPro" id="IPR035976">
    <property type="entry name" value="Sushi/SCR/CCP_sf"/>
</dbReference>
<feature type="domain" description="Sushi" evidence="8">
    <location>
        <begin position="789"/>
        <end position="843"/>
    </location>
</feature>
<dbReference type="Proteomes" id="UP000594260">
    <property type="component" value="Unplaced"/>
</dbReference>
<accession>A0A7M7JGA1</accession>
<dbReference type="RefSeq" id="XP_022651686.1">
    <property type="nucleotide sequence ID" value="XM_022795951.1"/>
</dbReference>
<dbReference type="OrthoDB" id="6107927at2759"/>
<protein>
    <recommendedName>
        <fullName evidence="8">Sushi domain-containing protein</fullName>
    </recommendedName>
</protein>
<keyword evidence="10" id="KW-1185">Reference proteome</keyword>
<evidence type="ECO:0000256" key="2">
    <source>
        <dbReference type="ARBA" id="ARBA00022737"/>
    </source>
</evidence>
<dbReference type="EnsemblMetazoa" id="XM_022795951">
    <property type="protein sequence ID" value="XP_022651686"/>
    <property type="gene ID" value="LOC111246406"/>
</dbReference>
<feature type="domain" description="Sushi" evidence="8">
    <location>
        <begin position="451"/>
        <end position="513"/>
    </location>
</feature>
<dbReference type="InParanoid" id="A0A7M7JGA1"/>
<proteinExistence type="predicted"/>
<keyword evidence="7" id="KW-0732">Signal</keyword>
<feature type="compositionally biased region" description="Basic and acidic residues" evidence="6">
    <location>
        <begin position="326"/>
        <end position="361"/>
    </location>
</feature>
<keyword evidence="2" id="KW-0677">Repeat</keyword>
<feature type="domain" description="Sushi" evidence="8">
    <location>
        <begin position="588"/>
        <end position="650"/>
    </location>
</feature>
<organism evidence="9 10">
    <name type="scientific">Varroa destructor</name>
    <name type="common">Honeybee mite</name>
    <dbReference type="NCBI Taxonomy" id="109461"/>
    <lineage>
        <taxon>Eukaryota</taxon>
        <taxon>Metazoa</taxon>
        <taxon>Ecdysozoa</taxon>
        <taxon>Arthropoda</taxon>
        <taxon>Chelicerata</taxon>
        <taxon>Arachnida</taxon>
        <taxon>Acari</taxon>
        <taxon>Parasitiformes</taxon>
        <taxon>Mesostigmata</taxon>
        <taxon>Gamasina</taxon>
        <taxon>Dermanyssoidea</taxon>
        <taxon>Varroidae</taxon>
        <taxon>Varroa</taxon>
    </lineage>
</organism>
<evidence type="ECO:0000313" key="9">
    <source>
        <dbReference type="EnsemblMetazoa" id="XP_022651686"/>
    </source>
</evidence>
<evidence type="ECO:0000259" key="8">
    <source>
        <dbReference type="PROSITE" id="PS50923"/>
    </source>
</evidence>
<feature type="disulfide bond" evidence="5">
    <location>
        <begin position="453"/>
        <end position="496"/>
    </location>
</feature>
<dbReference type="PANTHER" id="PTHR19325:SF574">
    <property type="entry name" value="SUSHI, VON WILLEBRAND FACTOR TYPE A, EGF AND PENTRAXIN DOMAIN-CONTAINING PROTEIN 1"/>
    <property type="match status" value="1"/>
</dbReference>
<evidence type="ECO:0000256" key="7">
    <source>
        <dbReference type="SAM" id="SignalP"/>
    </source>
</evidence>